<feature type="domain" description="Copper amine oxidase-like N-terminal" evidence="3">
    <location>
        <begin position="394"/>
        <end position="500"/>
    </location>
</feature>
<dbReference type="Pfam" id="PF07833">
    <property type="entry name" value="Cu_amine_oxidN1"/>
    <property type="match status" value="1"/>
</dbReference>
<dbReference type="InterPro" id="IPR001611">
    <property type="entry name" value="Leu-rich_rpt"/>
</dbReference>
<evidence type="ECO:0000313" key="4">
    <source>
        <dbReference type="EMBL" id="QGQ93801.1"/>
    </source>
</evidence>
<keyword evidence="1" id="KW-0433">Leucine-rich repeat</keyword>
<dbReference type="Gene3D" id="3.80.10.10">
    <property type="entry name" value="Ribonuclease Inhibitor"/>
    <property type="match status" value="2"/>
</dbReference>
<dbReference type="InterPro" id="IPR036582">
    <property type="entry name" value="Mao_N_sf"/>
</dbReference>
<evidence type="ECO:0000256" key="1">
    <source>
        <dbReference type="ARBA" id="ARBA00022614"/>
    </source>
</evidence>
<organism evidence="4 5">
    <name type="scientific">Paenibacillus psychroresistens</name>
    <dbReference type="NCBI Taxonomy" id="1778678"/>
    <lineage>
        <taxon>Bacteria</taxon>
        <taxon>Bacillati</taxon>
        <taxon>Bacillota</taxon>
        <taxon>Bacilli</taxon>
        <taxon>Bacillales</taxon>
        <taxon>Paenibacillaceae</taxon>
        <taxon>Paenibacillus</taxon>
    </lineage>
</organism>
<dbReference type="Proteomes" id="UP000426246">
    <property type="component" value="Chromosome"/>
</dbReference>
<dbReference type="AlphaFoldDB" id="A0A6B8RAW4"/>
<dbReference type="InterPro" id="IPR012854">
    <property type="entry name" value="Cu_amine_oxidase-like_N"/>
</dbReference>
<protein>
    <recommendedName>
        <fullName evidence="3">Copper amine oxidase-like N-terminal domain-containing protein</fullName>
    </recommendedName>
</protein>
<sequence>MKILRKILVAVALLSLIFNLYEGKKVFAANKLIEDPVLESAVRDVLQKYSGELTKADLGKLKTIYITRKGNKVKSLKGLENASNLFSLYLADNNISDVSPIANLPKLTNINLGTNQIKDIRPLGALPSLLDLSIDHNQLTDISVLKNSPKLGSLSINHNQISDISSLAALNQMYFLNISENLIADIGAMRNMKALNIFMADSNLISDLNPLKGLNLQIIKLNSNKIVDISALESMSELANIEMAHNEISDLGPLANLKQVSRIWMGHNHIQSLEPLKNLPSRMGLYLNDNEISDISPLISTNVDSIDLTANKISNVDPIVNIKSLRFAWLSNNQISNISALKDVTTLLEINLTLNPLDDSFQQTREKLNVNGTVVMFGHFQYANCSTECIYLWIDGKEKQLELEPQVVDGRILIALRELFETLGAKVEWNPNTSEITATKGERIVVLKVGSKDAKINGKLKRLDVEPQLINEKTYVPVRFVSEALGTEVRWDEFSSSVYIKTN</sequence>
<dbReference type="EMBL" id="CP034235">
    <property type="protein sequence ID" value="QGQ93801.1"/>
    <property type="molecule type" value="Genomic_DNA"/>
</dbReference>
<dbReference type="OrthoDB" id="2680104at2"/>
<keyword evidence="5" id="KW-1185">Reference proteome</keyword>
<evidence type="ECO:0000313" key="5">
    <source>
        <dbReference type="Proteomes" id="UP000426246"/>
    </source>
</evidence>
<dbReference type="RefSeq" id="WP_155698799.1">
    <property type="nucleotide sequence ID" value="NZ_CP034235.1"/>
</dbReference>
<dbReference type="Pfam" id="PF12799">
    <property type="entry name" value="LRR_4"/>
    <property type="match status" value="2"/>
</dbReference>
<dbReference type="Gene3D" id="3.30.457.10">
    <property type="entry name" value="Copper amine oxidase-like, N-terminal domain"/>
    <property type="match status" value="1"/>
</dbReference>
<dbReference type="PANTHER" id="PTHR46652">
    <property type="entry name" value="LEUCINE-RICH REPEAT AND IQ DOMAIN-CONTAINING PROTEIN 1-RELATED"/>
    <property type="match status" value="1"/>
</dbReference>
<evidence type="ECO:0000256" key="2">
    <source>
        <dbReference type="ARBA" id="ARBA00022737"/>
    </source>
</evidence>
<name>A0A6B8RAW4_9BACL</name>
<gene>
    <name evidence="4" type="ORF">EHS13_02210</name>
</gene>
<reference evidence="5" key="1">
    <citation type="submission" date="2018-11" db="EMBL/GenBank/DDBJ databases">
        <title>Complete genome sequence of Paenibacillus sp. ML311-T8.</title>
        <authorList>
            <person name="Nam Y.-D."/>
            <person name="Kang J."/>
            <person name="Chung W.-H."/>
            <person name="Park Y.S."/>
        </authorList>
    </citation>
    <scope>NUCLEOTIDE SEQUENCE [LARGE SCALE GENOMIC DNA]</scope>
    <source>
        <strain evidence="5">ML311-T8</strain>
    </source>
</reference>
<dbReference type="KEGG" id="ppsc:EHS13_02210"/>
<dbReference type="SUPFAM" id="SSF55383">
    <property type="entry name" value="Copper amine oxidase, domain N"/>
    <property type="match status" value="1"/>
</dbReference>
<dbReference type="SMART" id="SM00365">
    <property type="entry name" value="LRR_SD22"/>
    <property type="match status" value="8"/>
</dbReference>
<dbReference type="InterPro" id="IPR032675">
    <property type="entry name" value="LRR_dom_sf"/>
</dbReference>
<keyword evidence="2" id="KW-0677">Repeat</keyword>
<dbReference type="InterPro" id="IPR025875">
    <property type="entry name" value="Leu-rich_rpt_4"/>
</dbReference>
<dbReference type="InterPro" id="IPR050836">
    <property type="entry name" value="SDS22/Internalin_LRR"/>
</dbReference>
<dbReference type="PANTHER" id="PTHR46652:SF3">
    <property type="entry name" value="LEUCINE-RICH REPEAT-CONTAINING PROTEIN 9"/>
    <property type="match status" value="1"/>
</dbReference>
<dbReference type="SUPFAM" id="SSF52058">
    <property type="entry name" value="L domain-like"/>
    <property type="match status" value="1"/>
</dbReference>
<proteinExistence type="predicted"/>
<evidence type="ECO:0000259" key="3">
    <source>
        <dbReference type="Pfam" id="PF07833"/>
    </source>
</evidence>
<accession>A0A6B8RAW4</accession>
<dbReference type="PROSITE" id="PS51450">
    <property type="entry name" value="LRR"/>
    <property type="match status" value="7"/>
</dbReference>